<name>A0AAE9JPY5_CAEBR</name>
<accession>A0AAE9JPY5</accession>
<organism evidence="1 2">
    <name type="scientific">Caenorhabditis briggsae</name>
    <dbReference type="NCBI Taxonomy" id="6238"/>
    <lineage>
        <taxon>Eukaryota</taxon>
        <taxon>Metazoa</taxon>
        <taxon>Ecdysozoa</taxon>
        <taxon>Nematoda</taxon>
        <taxon>Chromadorea</taxon>
        <taxon>Rhabditida</taxon>
        <taxon>Rhabditina</taxon>
        <taxon>Rhabditomorpha</taxon>
        <taxon>Rhabditoidea</taxon>
        <taxon>Rhabditidae</taxon>
        <taxon>Peloderinae</taxon>
        <taxon>Caenorhabditis</taxon>
    </lineage>
</organism>
<dbReference type="Proteomes" id="UP000829354">
    <property type="component" value="Chromosome X"/>
</dbReference>
<evidence type="ECO:0000313" key="1">
    <source>
        <dbReference type="EMBL" id="UMM39933.1"/>
    </source>
</evidence>
<dbReference type="EMBL" id="CP092625">
    <property type="protein sequence ID" value="UMM39933.1"/>
    <property type="molecule type" value="Genomic_DNA"/>
</dbReference>
<dbReference type="AlphaFoldDB" id="A0AAE9JPY5"/>
<gene>
    <name evidence="1" type="ORF">L5515_016769</name>
</gene>
<reference evidence="1 2" key="1">
    <citation type="submission" date="2022-04" db="EMBL/GenBank/DDBJ databases">
        <title>Chromosome-level reference genomes for two strains of Caenorhabditis briggsae: an improved platform for comparative genomics.</title>
        <authorList>
            <person name="Stevens L."/>
            <person name="Andersen E."/>
        </authorList>
    </citation>
    <scope>NUCLEOTIDE SEQUENCE [LARGE SCALE GENOMIC DNA]</scope>
    <source>
        <strain evidence="1">VX34</strain>
        <tissue evidence="1">Whole-organism</tissue>
    </source>
</reference>
<sequence>MDRQFPLRPTQSLIDALRLADQVSCPYERRYKKNTRYQRTQRSSIARSMPTLIEDKKIPVFNNAPRKSIGATSDLYVEKEEFDSQQEFVAFLLQNLVNRVRISASEVDFSLCLIIICFC</sequence>
<proteinExistence type="predicted"/>
<keyword evidence="2" id="KW-1185">Reference proteome</keyword>
<protein>
    <submittedName>
        <fullName evidence="1">Uncharacterized protein</fullName>
    </submittedName>
</protein>
<evidence type="ECO:0000313" key="2">
    <source>
        <dbReference type="Proteomes" id="UP000829354"/>
    </source>
</evidence>